<dbReference type="InterPro" id="IPR014996">
    <property type="entry name" value="AcaB"/>
</dbReference>
<dbReference type="AlphaFoldDB" id="A0A853IJH9"/>
<dbReference type="EMBL" id="JACCKB010000030">
    <property type="protein sequence ID" value="NYZ67806.1"/>
    <property type="molecule type" value="Genomic_DNA"/>
</dbReference>
<gene>
    <name evidence="1" type="ORF">H0A36_17470</name>
</gene>
<sequence length="219" mass="24638">MSNLLVSEIAFQTYVSRALLTGKPANGETRKFSQIGLISFANSIKIIEKRVRSDQPDPYGIWCLVKTEQALKKNKVILSKFEQAVNEILDLMPDNLSFAIDKKRISKPDTLQFTSTYPIIAARQLAQFDLIMQKALVAKSFGLFNSNNHFRDMVHQGASGFRTLFTIPKHCPKPVTFDDLVLMNDKAKAAIKQGGVIPQEIIDGEIELEHSYISSKQYT</sequence>
<evidence type="ECO:0000313" key="2">
    <source>
        <dbReference type="Proteomes" id="UP000569732"/>
    </source>
</evidence>
<dbReference type="RefSeq" id="WP_180569829.1">
    <property type="nucleotide sequence ID" value="NZ_JACCKB010000030.1"/>
</dbReference>
<proteinExistence type="predicted"/>
<reference evidence="1 2" key="1">
    <citation type="submission" date="2020-07" db="EMBL/GenBank/DDBJ databases">
        <title>Endozoicomonas sp. nov., isolated from sediment.</title>
        <authorList>
            <person name="Gu T."/>
        </authorList>
    </citation>
    <scope>NUCLEOTIDE SEQUENCE [LARGE SCALE GENOMIC DNA]</scope>
    <source>
        <strain evidence="1 2">SM1973</strain>
    </source>
</reference>
<dbReference type="Pfam" id="PF08900">
    <property type="entry name" value="AcaB"/>
    <property type="match status" value="1"/>
</dbReference>
<evidence type="ECO:0000313" key="1">
    <source>
        <dbReference type="EMBL" id="NYZ67806.1"/>
    </source>
</evidence>
<keyword evidence="2" id="KW-1185">Reference proteome</keyword>
<name>A0A853IJH9_9GAMM</name>
<dbReference type="Proteomes" id="UP000569732">
    <property type="component" value="Unassembled WGS sequence"/>
</dbReference>
<comment type="caution">
    <text evidence="1">The sequence shown here is derived from an EMBL/GenBank/DDBJ whole genome shotgun (WGS) entry which is preliminary data.</text>
</comment>
<organism evidence="1 2">
    <name type="scientific">Spartinivicinus marinus</name>
    <dbReference type="NCBI Taxonomy" id="2994442"/>
    <lineage>
        <taxon>Bacteria</taxon>
        <taxon>Pseudomonadati</taxon>
        <taxon>Pseudomonadota</taxon>
        <taxon>Gammaproteobacteria</taxon>
        <taxon>Oceanospirillales</taxon>
        <taxon>Zooshikellaceae</taxon>
        <taxon>Spartinivicinus</taxon>
    </lineage>
</organism>
<accession>A0A853IJH9</accession>
<protein>
    <submittedName>
        <fullName evidence="1">DUF1845 family protein</fullName>
    </submittedName>
</protein>